<organism evidence="1 2">
    <name type="scientific">Candidatus Falkowbacteria bacterium CG11_big_fil_rev_8_21_14_0_20_39_10</name>
    <dbReference type="NCBI Taxonomy" id="1974570"/>
    <lineage>
        <taxon>Bacteria</taxon>
        <taxon>Candidatus Falkowiibacteriota</taxon>
    </lineage>
</organism>
<comment type="caution">
    <text evidence="1">The sequence shown here is derived from an EMBL/GenBank/DDBJ whole genome shotgun (WGS) entry which is preliminary data.</text>
</comment>
<dbReference type="Proteomes" id="UP000230869">
    <property type="component" value="Unassembled WGS sequence"/>
</dbReference>
<evidence type="ECO:0000313" key="1">
    <source>
        <dbReference type="EMBL" id="PIR13276.1"/>
    </source>
</evidence>
<dbReference type="EMBL" id="PCWW01000047">
    <property type="protein sequence ID" value="PIR13276.1"/>
    <property type="molecule type" value="Genomic_DNA"/>
</dbReference>
<proteinExistence type="predicted"/>
<gene>
    <name evidence="1" type="ORF">COV49_02790</name>
</gene>
<sequence>MPTITIETEGQDPKKVIKALQKEFPDATIGTCGKSERGLRLSTAGDPAAMQITLSEILGNNKFLWQGL</sequence>
<protein>
    <submittedName>
        <fullName evidence="1">Uncharacterized protein</fullName>
    </submittedName>
</protein>
<name>A0A2M6K8S2_9BACT</name>
<accession>A0A2M6K8S2</accession>
<reference evidence="1 2" key="1">
    <citation type="submission" date="2017-09" db="EMBL/GenBank/DDBJ databases">
        <title>Depth-based differentiation of microbial function through sediment-hosted aquifers and enrichment of novel symbionts in the deep terrestrial subsurface.</title>
        <authorList>
            <person name="Probst A.J."/>
            <person name="Ladd B."/>
            <person name="Jarett J.K."/>
            <person name="Geller-Mcgrath D.E."/>
            <person name="Sieber C.M."/>
            <person name="Emerson J.B."/>
            <person name="Anantharaman K."/>
            <person name="Thomas B.C."/>
            <person name="Malmstrom R."/>
            <person name="Stieglmeier M."/>
            <person name="Klingl A."/>
            <person name="Woyke T."/>
            <person name="Ryan C.M."/>
            <person name="Banfield J.F."/>
        </authorList>
    </citation>
    <scope>NUCLEOTIDE SEQUENCE [LARGE SCALE GENOMIC DNA]</scope>
    <source>
        <strain evidence="1">CG11_big_fil_rev_8_21_14_0_20_39_10</strain>
    </source>
</reference>
<dbReference type="AlphaFoldDB" id="A0A2M6K8S2"/>
<evidence type="ECO:0000313" key="2">
    <source>
        <dbReference type="Proteomes" id="UP000230869"/>
    </source>
</evidence>